<evidence type="ECO:0000313" key="2">
    <source>
        <dbReference type="Proteomes" id="UP000266723"/>
    </source>
</evidence>
<dbReference type="Proteomes" id="UP000266723">
    <property type="component" value="Unassembled WGS sequence"/>
</dbReference>
<gene>
    <name evidence="1" type="ORF">DY000_02036339</name>
</gene>
<protein>
    <submittedName>
        <fullName evidence="1">Uncharacterized protein</fullName>
    </submittedName>
</protein>
<comment type="caution">
    <text evidence="1">The sequence shown here is derived from an EMBL/GenBank/DDBJ whole genome shotgun (WGS) entry which is preliminary data.</text>
</comment>
<dbReference type="EMBL" id="QGKV02001507">
    <property type="protein sequence ID" value="KAF3532471.1"/>
    <property type="molecule type" value="Genomic_DNA"/>
</dbReference>
<organism evidence="1 2">
    <name type="scientific">Brassica cretica</name>
    <name type="common">Mustard</name>
    <dbReference type="NCBI Taxonomy" id="69181"/>
    <lineage>
        <taxon>Eukaryota</taxon>
        <taxon>Viridiplantae</taxon>
        <taxon>Streptophyta</taxon>
        <taxon>Embryophyta</taxon>
        <taxon>Tracheophyta</taxon>
        <taxon>Spermatophyta</taxon>
        <taxon>Magnoliopsida</taxon>
        <taxon>eudicotyledons</taxon>
        <taxon>Gunneridae</taxon>
        <taxon>Pentapetalae</taxon>
        <taxon>rosids</taxon>
        <taxon>malvids</taxon>
        <taxon>Brassicales</taxon>
        <taxon>Brassicaceae</taxon>
        <taxon>Brassiceae</taxon>
        <taxon>Brassica</taxon>
    </lineage>
</organism>
<sequence length="54" mass="6138">MIDEAAITAACKVVEAENKINVAKAAVEELEKTTKLADETELLVRHWNMWPWNI</sequence>
<reference evidence="1 2" key="1">
    <citation type="journal article" date="2020" name="BMC Genomics">
        <title>Intraspecific diversification of the crop wild relative Brassica cretica Lam. using demographic model selection.</title>
        <authorList>
            <person name="Kioukis A."/>
            <person name="Michalopoulou V.A."/>
            <person name="Briers L."/>
            <person name="Pirintsos S."/>
            <person name="Studholme D.J."/>
            <person name="Pavlidis P."/>
            <person name="Sarris P.F."/>
        </authorList>
    </citation>
    <scope>NUCLEOTIDE SEQUENCE [LARGE SCALE GENOMIC DNA]</scope>
    <source>
        <strain evidence="2">cv. PFS-1207/04</strain>
    </source>
</reference>
<accession>A0ABQ7BKP8</accession>
<evidence type="ECO:0000313" key="1">
    <source>
        <dbReference type="EMBL" id="KAF3532471.1"/>
    </source>
</evidence>
<keyword evidence="2" id="KW-1185">Reference proteome</keyword>
<name>A0ABQ7BKP8_BRACR</name>
<proteinExistence type="predicted"/>